<evidence type="ECO:0000313" key="2">
    <source>
        <dbReference type="Ensembl" id="ENSCWAP00000026445.1"/>
    </source>
</evidence>
<keyword evidence="3" id="KW-1185">Reference proteome</keyword>
<keyword evidence="1" id="KW-1133">Transmembrane helix</keyword>
<reference evidence="2" key="1">
    <citation type="submission" date="2025-08" db="UniProtKB">
        <authorList>
            <consortium name="Ensembl"/>
        </authorList>
    </citation>
    <scope>IDENTIFICATION</scope>
</reference>
<proteinExistence type="predicted"/>
<dbReference type="Proteomes" id="UP000694540">
    <property type="component" value="Unplaced"/>
</dbReference>
<evidence type="ECO:0000256" key="1">
    <source>
        <dbReference type="SAM" id="Phobius"/>
    </source>
</evidence>
<sequence>LFSKARAQTPEGILSFKMPCAIVLPLFLALFFRLHPPYFKLQMPKKYANRHYITPVAATQIFFIGCS</sequence>
<name>A0A8C4FEB1_9CETA</name>
<dbReference type="AlphaFoldDB" id="A0A8C4FEB1"/>
<organism evidence="2 3">
    <name type="scientific">Catagonus wagneri</name>
    <name type="common">Chacoan peccary</name>
    <dbReference type="NCBI Taxonomy" id="51154"/>
    <lineage>
        <taxon>Eukaryota</taxon>
        <taxon>Metazoa</taxon>
        <taxon>Chordata</taxon>
        <taxon>Craniata</taxon>
        <taxon>Vertebrata</taxon>
        <taxon>Euteleostomi</taxon>
        <taxon>Mammalia</taxon>
        <taxon>Eutheria</taxon>
        <taxon>Laurasiatheria</taxon>
        <taxon>Artiodactyla</taxon>
        <taxon>Suina</taxon>
        <taxon>Tayassuidae</taxon>
        <taxon>Catagonus</taxon>
    </lineage>
</organism>
<evidence type="ECO:0000313" key="3">
    <source>
        <dbReference type="Proteomes" id="UP000694540"/>
    </source>
</evidence>
<dbReference type="GeneTree" id="ENSGT01150000289606"/>
<accession>A0A8C4FEB1</accession>
<reference evidence="2" key="2">
    <citation type="submission" date="2025-09" db="UniProtKB">
        <authorList>
            <consortium name="Ensembl"/>
        </authorList>
    </citation>
    <scope>IDENTIFICATION</scope>
</reference>
<keyword evidence="1" id="KW-0812">Transmembrane</keyword>
<feature type="transmembrane region" description="Helical" evidence="1">
    <location>
        <begin position="12"/>
        <end position="32"/>
    </location>
</feature>
<dbReference type="Ensembl" id="ENSCWAT00000028669.1">
    <property type="protein sequence ID" value="ENSCWAP00000026445.1"/>
    <property type="gene ID" value="ENSCWAG00000020048.1"/>
</dbReference>
<keyword evidence="1" id="KW-0472">Membrane</keyword>
<protein>
    <submittedName>
        <fullName evidence="2">Uncharacterized protein</fullName>
    </submittedName>
</protein>